<protein>
    <submittedName>
        <fullName evidence="1">Uncharacterized protein</fullName>
    </submittedName>
</protein>
<proteinExistence type="predicted"/>
<keyword evidence="2" id="KW-1185">Reference proteome</keyword>
<comment type="caution">
    <text evidence="1">The sequence shown here is derived from an EMBL/GenBank/DDBJ whole genome shotgun (WGS) entry which is preliminary data.</text>
</comment>
<organism evidence="1 2">
    <name type="scientific">Lithospermum erythrorhizon</name>
    <name type="common">Purple gromwell</name>
    <name type="synonym">Lithospermum officinale var. erythrorhizon</name>
    <dbReference type="NCBI Taxonomy" id="34254"/>
    <lineage>
        <taxon>Eukaryota</taxon>
        <taxon>Viridiplantae</taxon>
        <taxon>Streptophyta</taxon>
        <taxon>Embryophyta</taxon>
        <taxon>Tracheophyta</taxon>
        <taxon>Spermatophyta</taxon>
        <taxon>Magnoliopsida</taxon>
        <taxon>eudicotyledons</taxon>
        <taxon>Gunneridae</taxon>
        <taxon>Pentapetalae</taxon>
        <taxon>asterids</taxon>
        <taxon>lamiids</taxon>
        <taxon>Boraginales</taxon>
        <taxon>Boraginaceae</taxon>
        <taxon>Boraginoideae</taxon>
        <taxon>Lithospermeae</taxon>
        <taxon>Lithospermum</taxon>
    </lineage>
</organism>
<reference evidence="1 2" key="1">
    <citation type="submission" date="2024-01" db="EMBL/GenBank/DDBJ databases">
        <title>The complete chloroplast genome sequence of Lithospermum erythrorhizon: insights into the phylogenetic relationship among Boraginaceae species and the maternal lineages of purple gromwells.</title>
        <authorList>
            <person name="Okada T."/>
            <person name="Watanabe K."/>
        </authorList>
    </citation>
    <scope>NUCLEOTIDE SEQUENCE [LARGE SCALE GENOMIC DNA]</scope>
</reference>
<accession>A0AAV3QWB6</accession>
<dbReference type="AlphaFoldDB" id="A0AAV3QWB6"/>
<dbReference type="EMBL" id="BAABME010005703">
    <property type="protein sequence ID" value="GAA0166362.1"/>
    <property type="molecule type" value="Genomic_DNA"/>
</dbReference>
<evidence type="ECO:0000313" key="2">
    <source>
        <dbReference type="Proteomes" id="UP001454036"/>
    </source>
</evidence>
<dbReference type="Proteomes" id="UP001454036">
    <property type="component" value="Unassembled WGS sequence"/>
</dbReference>
<name>A0AAV3QWB6_LITER</name>
<evidence type="ECO:0000313" key="1">
    <source>
        <dbReference type="EMBL" id="GAA0166362.1"/>
    </source>
</evidence>
<sequence>MHQDLDEARVNIVRMVAGLTTGLKEGGVEWRECWVDDVWGRPDAGMEVDLGGVGGPCELDMEVMCVGLGCWLISKGR</sequence>
<gene>
    <name evidence="1" type="ORF">LIER_21531</name>
</gene>